<evidence type="ECO:0000259" key="10">
    <source>
        <dbReference type="Pfam" id="PF03834"/>
    </source>
</evidence>
<comment type="subcellular location">
    <subcellularLocation>
        <location evidence="1">Nucleus</location>
    </subcellularLocation>
</comment>
<name>A0AA89BVL9_PINIB</name>
<evidence type="ECO:0000256" key="9">
    <source>
        <dbReference type="SAM" id="MobiDB-lite"/>
    </source>
</evidence>
<keyword evidence="3" id="KW-0227">DNA damage</keyword>
<feature type="compositionally biased region" description="Low complexity" evidence="9">
    <location>
        <begin position="65"/>
        <end position="81"/>
    </location>
</feature>
<dbReference type="Gene3D" id="1.10.150.20">
    <property type="entry name" value="5' to 3' exonuclease, C-terminal subdomain"/>
    <property type="match status" value="1"/>
</dbReference>
<dbReference type="PANTHER" id="PTHR12749:SF0">
    <property type="entry name" value="DNA EXCISION REPAIR PROTEIN ERCC-1"/>
    <property type="match status" value="1"/>
</dbReference>
<protein>
    <recommendedName>
        <fullName evidence="8">DNA excision repair protein ERCC-1</fullName>
    </recommendedName>
</protein>
<dbReference type="GO" id="GO:0070522">
    <property type="term" value="C:ERCC4-ERCC1 complex"/>
    <property type="evidence" value="ECO:0007669"/>
    <property type="project" value="TreeGrafter"/>
</dbReference>
<evidence type="ECO:0000256" key="3">
    <source>
        <dbReference type="ARBA" id="ARBA00022763"/>
    </source>
</evidence>
<keyword evidence="5" id="KW-0234">DNA repair</keyword>
<feature type="compositionally biased region" description="Polar residues" evidence="9">
    <location>
        <begin position="109"/>
        <end position="118"/>
    </location>
</feature>
<organism evidence="11 12">
    <name type="scientific">Pinctada imbricata</name>
    <name type="common">Atlantic pearl-oyster</name>
    <name type="synonym">Pinctada martensii</name>
    <dbReference type="NCBI Taxonomy" id="66713"/>
    <lineage>
        <taxon>Eukaryota</taxon>
        <taxon>Metazoa</taxon>
        <taxon>Spiralia</taxon>
        <taxon>Lophotrochozoa</taxon>
        <taxon>Mollusca</taxon>
        <taxon>Bivalvia</taxon>
        <taxon>Autobranchia</taxon>
        <taxon>Pteriomorphia</taxon>
        <taxon>Pterioida</taxon>
        <taxon>Pterioidea</taxon>
        <taxon>Pteriidae</taxon>
        <taxon>Pinctada</taxon>
    </lineage>
</organism>
<evidence type="ECO:0000256" key="5">
    <source>
        <dbReference type="ARBA" id="ARBA00023204"/>
    </source>
</evidence>
<feature type="region of interest" description="Disordered" evidence="9">
    <location>
        <begin position="1"/>
        <end position="118"/>
    </location>
</feature>
<evidence type="ECO:0000256" key="1">
    <source>
        <dbReference type="ARBA" id="ARBA00004123"/>
    </source>
</evidence>
<evidence type="ECO:0000256" key="4">
    <source>
        <dbReference type="ARBA" id="ARBA00023125"/>
    </source>
</evidence>
<dbReference type="SUPFAM" id="SSF52980">
    <property type="entry name" value="Restriction endonuclease-like"/>
    <property type="match status" value="1"/>
</dbReference>
<feature type="compositionally biased region" description="Polar residues" evidence="9">
    <location>
        <begin position="84"/>
        <end position="98"/>
    </location>
</feature>
<gene>
    <name evidence="11" type="ORF">FSP39_008667</name>
</gene>
<comment type="function">
    <text evidence="7">Non-catalytic component of a structure-specific DNA repair endonuclease responsible for the 5'-incision during DNA repair. Responsible, in conjunction with SLX4, for the first step in the repair of interstrand cross-links (ICL). Participates in the processing of anaphase bridge-generating DNA structures, which consist in incompletely processed DNA lesions arising during S or G2 phase, and can result in cytokinesis failure. Also required for homology-directed repair (HDR) of DNA double-strand breaks, in conjunction with SLX4.</text>
</comment>
<dbReference type="GO" id="GO:0006312">
    <property type="term" value="P:mitotic recombination"/>
    <property type="evidence" value="ECO:0007669"/>
    <property type="project" value="TreeGrafter"/>
</dbReference>
<evidence type="ECO:0000256" key="6">
    <source>
        <dbReference type="ARBA" id="ARBA00023242"/>
    </source>
</evidence>
<dbReference type="InterPro" id="IPR010994">
    <property type="entry name" value="RuvA_2-like"/>
</dbReference>
<dbReference type="SUPFAM" id="SSF47781">
    <property type="entry name" value="RuvA domain 2-like"/>
    <property type="match status" value="1"/>
</dbReference>
<dbReference type="InterPro" id="IPR047260">
    <property type="entry name" value="ERCC1-like_central_dom"/>
</dbReference>
<dbReference type="GO" id="GO:0070914">
    <property type="term" value="P:UV-damage excision repair"/>
    <property type="evidence" value="ECO:0007669"/>
    <property type="project" value="TreeGrafter"/>
</dbReference>
<dbReference type="CDD" id="cd22325">
    <property type="entry name" value="ERCC1_C-like"/>
    <property type="match status" value="1"/>
</dbReference>
<dbReference type="Gene3D" id="3.40.50.10130">
    <property type="match status" value="1"/>
</dbReference>
<dbReference type="Pfam" id="PF03834">
    <property type="entry name" value="Rad10"/>
    <property type="match status" value="1"/>
</dbReference>
<evidence type="ECO:0000313" key="12">
    <source>
        <dbReference type="Proteomes" id="UP001186944"/>
    </source>
</evidence>
<dbReference type="GO" id="GO:0032204">
    <property type="term" value="P:regulation of telomere maintenance"/>
    <property type="evidence" value="ECO:0007669"/>
    <property type="project" value="UniProtKB-ARBA"/>
</dbReference>
<dbReference type="Proteomes" id="UP001186944">
    <property type="component" value="Unassembled WGS sequence"/>
</dbReference>
<evidence type="ECO:0000313" key="11">
    <source>
        <dbReference type="EMBL" id="KAK3084128.1"/>
    </source>
</evidence>
<accession>A0AA89BVL9</accession>
<evidence type="ECO:0000256" key="7">
    <source>
        <dbReference type="ARBA" id="ARBA00054210"/>
    </source>
</evidence>
<reference evidence="11" key="1">
    <citation type="submission" date="2019-08" db="EMBL/GenBank/DDBJ databases">
        <title>The improved chromosome-level genome for the pearl oyster Pinctada fucata martensii using PacBio sequencing and Hi-C.</title>
        <authorList>
            <person name="Zheng Z."/>
        </authorList>
    </citation>
    <scope>NUCLEOTIDE SEQUENCE</scope>
    <source>
        <strain evidence="11">ZZ-2019</strain>
        <tissue evidence="11">Adductor muscle</tissue>
    </source>
</reference>
<dbReference type="InterPro" id="IPR011335">
    <property type="entry name" value="Restrct_endonuc-II-like"/>
</dbReference>
<comment type="caution">
    <text evidence="11">The sequence shown here is derived from an EMBL/GenBank/DDBJ whole genome shotgun (WGS) entry which is preliminary data.</text>
</comment>
<sequence>MAEKKKFRIPTASEMEVEPSASTSSVKSFSKFMSMKKTGELSDACDLDSSMRSGVSTDARDDKGQAAQSGSGKASLGKGASMSRGMTNVTAQTIQQPASSSKDKVSVDTSQLTPSTSSMNAVKNTNMVQEEIKFATLKPGKMNSIIVNARQRGNPILKHIRSIPWEYGDINPDYLLGQTTCALYLSLRYHQLNPNYIHERLKKLGKSFELRVLLVQVDVKEPHHLVKDLAKICILADCTLILAFSTEEAGRYLETYKIYESKPPDAIMEKTEKDYMSKMVDCLTSIKSVNKTDVMTLLSAFGSLEGVSKASEEEISLCPGFGPQKAKRVHDMFQEPFLKAKKLRKS</sequence>
<dbReference type="FunFam" id="1.10.150.20:FF:000017">
    <property type="entry name" value="DNA excision repair protein ERCC-1"/>
    <property type="match status" value="1"/>
</dbReference>
<dbReference type="GO" id="GO:0000110">
    <property type="term" value="C:nucleotide-excision repair factor 1 complex"/>
    <property type="evidence" value="ECO:0007669"/>
    <property type="project" value="TreeGrafter"/>
</dbReference>
<dbReference type="FunFam" id="3.40.50.10130:FF:000001">
    <property type="entry name" value="DNA excision repair protein ERCC-1"/>
    <property type="match status" value="1"/>
</dbReference>
<evidence type="ECO:0000256" key="8">
    <source>
        <dbReference type="ARBA" id="ARBA00071993"/>
    </source>
</evidence>
<feature type="compositionally biased region" description="Low complexity" evidence="9">
    <location>
        <begin position="20"/>
        <end position="36"/>
    </location>
</feature>
<evidence type="ECO:0000256" key="2">
    <source>
        <dbReference type="ARBA" id="ARBA00008283"/>
    </source>
</evidence>
<dbReference type="InterPro" id="IPR004579">
    <property type="entry name" value="ERCC1/RAD10/SWI10"/>
</dbReference>
<dbReference type="Pfam" id="PF14520">
    <property type="entry name" value="HHH_5"/>
    <property type="match status" value="1"/>
</dbReference>
<dbReference type="GO" id="GO:0006289">
    <property type="term" value="P:nucleotide-excision repair"/>
    <property type="evidence" value="ECO:0007669"/>
    <property type="project" value="UniProtKB-ARBA"/>
</dbReference>
<dbReference type="EMBL" id="VSWD01000013">
    <property type="protein sequence ID" value="KAK3084128.1"/>
    <property type="molecule type" value="Genomic_DNA"/>
</dbReference>
<keyword evidence="4" id="KW-0238">DNA-binding</keyword>
<dbReference type="NCBIfam" id="TIGR00597">
    <property type="entry name" value="rad10"/>
    <property type="match status" value="1"/>
</dbReference>
<keyword evidence="6" id="KW-0539">Nucleus</keyword>
<comment type="similarity">
    <text evidence="2">Belongs to the ERCC1/RAD10/SWI10 family.</text>
</comment>
<dbReference type="GO" id="GO:0006302">
    <property type="term" value="P:double-strand break repair"/>
    <property type="evidence" value="ECO:0007669"/>
    <property type="project" value="UniProtKB-ARBA"/>
</dbReference>
<dbReference type="AlphaFoldDB" id="A0AA89BVL9"/>
<keyword evidence="12" id="KW-1185">Reference proteome</keyword>
<dbReference type="PANTHER" id="PTHR12749">
    <property type="entry name" value="EXCISION REPAIR CROSS-COMPLEMENTING 1 ERCC1"/>
    <property type="match status" value="1"/>
</dbReference>
<dbReference type="GO" id="GO:0003684">
    <property type="term" value="F:damaged DNA binding"/>
    <property type="evidence" value="ECO:0007669"/>
    <property type="project" value="InterPro"/>
</dbReference>
<proteinExistence type="inferred from homology"/>
<feature type="domain" description="ERCC1-like central" evidence="10">
    <location>
        <begin position="144"/>
        <end position="257"/>
    </location>
</feature>
<dbReference type="GO" id="GO:0003697">
    <property type="term" value="F:single-stranded DNA binding"/>
    <property type="evidence" value="ECO:0007669"/>
    <property type="project" value="TreeGrafter"/>
</dbReference>